<feature type="compositionally biased region" description="Basic and acidic residues" evidence="2">
    <location>
        <begin position="458"/>
        <end position="495"/>
    </location>
</feature>
<proteinExistence type="predicted"/>
<evidence type="ECO:0000313" key="4">
    <source>
        <dbReference type="EMBL" id="KAF7258436.1"/>
    </source>
</evidence>
<feature type="compositionally biased region" description="Low complexity" evidence="2">
    <location>
        <begin position="296"/>
        <end position="311"/>
    </location>
</feature>
<dbReference type="Proteomes" id="UP000822476">
    <property type="component" value="Unassembled WGS sequence"/>
</dbReference>
<feature type="compositionally biased region" description="Basic and acidic residues" evidence="2">
    <location>
        <begin position="112"/>
        <end position="128"/>
    </location>
</feature>
<dbReference type="InterPro" id="IPR035979">
    <property type="entry name" value="RBD_domain_sf"/>
</dbReference>
<feature type="compositionally biased region" description="Basic and acidic residues" evidence="2">
    <location>
        <begin position="675"/>
        <end position="685"/>
    </location>
</feature>
<feature type="region of interest" description="Disordered" evidence="2">
    <location>
        <begin position="432"/>
        <end position="508"/>
    </location>
</feature>
<protein>
    <recommendedName>
        <fullName evidence="3">RRM domain-containing protein</fullName>
    </recommendedName>
</protein>
<dbReference type="PANTHER" id="PTHR46589:SF1">
    <property type="entry name" value="APOPTOTIC CHROMATIN CONDENSATION INDUCER IN THE NUCLEUS"/>
    <property type="match status" value="1"/>
</dbReference>
<dbReference type="CDD" id="cd12432">
    <property type="entry name" value="RRM_ACINU"/>
    <property type="match status" value="1"/>
</dbReference>
<dbReference type="EMBL" id="JTDE01001724">
    <property type="protein sequence ID" value="KAF7258436.1"/>
    <property type="molecule type" value="Genomic_DNA"/>
</dbReference>
<dbReference type="OrthoDB" id="5348404at2759"/>
<organism evidence="4 5">
    <name type="scientific">Paragonimus skrjabini miyazakii</name>
    <dbReference type="NCBI Taxonomy" id="59628"/>
    <lineage>
        <taxon>Eukaryota</taxon>
        <taxon>Metazoa</taxon>
        <taxon>Spiralia</taxon>
        <taxon>Lophotrochozoa</taxon>
        <taxon>Platyhelminthes</taxon>
        <taxon>Trematoda</taxon>
        <taxon>Digenea</taxon>
        <taxon>Plagiorchiida</taxon>
        <taxon>Troglotremata</taxon>
        <taxon>Troglotrematidae</taxon>
        <taxon>Paragonimus</taxon>
    </lineage>
</organism>
<dbReference type="InterPro" id="IPR034257">
    <property type="entry name" value="Acinus_RRM"/>
</dbReference>
<feature type="compositionally biased region" description="Basic and acidic residues" evidence="2">
    <location>
        <begin position="641"/>
        <end position="650"/>
    </location>
</feature>
<feature type="compositionally biased region" description="Low complexity" evidence="2">
    <location>
        <begin position="564"/>
        <end position="577"/>
    </location>
</feature>
<feature type="compositionally biased region" description="Acidic residues" evidence="2">
    <location>
        <begin position="63"/>
        <end position="73"/>
    </location>
</feature>
<evidence type="ECO:0000256" key="2">
    <source>
        <dbReference type="SAM" id="MobiDB-lite"/>
    </source>
</evidence>
<dbReference type="InterPro" id="IPR012677">
    <property type="entry name" value="Nucleotide-bd_a/b_plait_sf"/>
</dbReference>
<feature type="region of interest" description="Disordered" evidence="2">
    <location>
        <begin position="256"/>
        <end position="328"/>
    </location>
</feature>
<dbReference type="Pfam" id="PF16294">
    <property type="entry name" value="RSB_motif"/>
    <property type="match status" value="1"/>
</dbReference>
<dbReference type="PROSITE" id="PS50102">
    <property type="entry name" value="RRM"/>
    <property type="match status" value="1"/>
</dbReference>
<reference evidence="4" key="1">
    <citation type="submission" date="2019-07" db="EMBL/GenBank/DDBJ databases">
        <title>Annotation for the trematode Paragonimus miyazaki's.</title>
        <authorList>
            <person name="Choi Y.-J."/>
        </authorList>
    </citation>
    <scope>NUCLEOTIDE SEQUENCE</scope>
    <source>
        <strain evidence="4">Japan</strain>
    </source>
</reference>
<keyword evidence="1" id="KW-0694">RNA-binding</keyword>
<dbReference type="SUPFAM" id="SSF54928">
    <property type="entry name" value="RNA-binding domain, RBD"/>
    <property type="match status" value="1"/>
</dbReference>
<gene>
    <name evidence="4" type="ORF">EG68_04141</name>
</gene>
<feature type="region of interest" description="Disordered" evidence="2">
    <location>
        <begin position="63"/>
        <end position="244"/>
    </location>
</feature>
<feature type="compositionally biased region" description="Basic residues" evidence="2">
    <location>
        <begin position="716"/>
        <end position="731"/>
    </location>
</feature>
<feature type="region of interest" description="Disordered" evidence="2">
    <location>
        <begin position="564"/>
        <end position="802"/>
    </location>
</feature>
<evidence type="ECO:0000313" key="5">
    <source>
        <dbReference type="Proteomes" id="UP000822476"/>
    </source>
</evidence>
<dbReference type="PANTHER" id="PTHR46589">
    <property type="entry name" value="APOPTOTIC CHROMATIN CONDENSATION INDUCER IN THE NUCLEUS"/>
    <property type="match status" value="1"/>
</dbReference>
<dbReference type="InterPro" id="IPR032552">
    <property type="entry name" value="RSB_motif"/>
</dbReference>
<name>A0A8S9YYN2_9TREM</name>
<keyword evidence="5" id="KW-1185">Reference proteome</keyword>
<feature type="compositionally biased region" description="Polar residues" evidence="2">
    <location>
        <begin position="196"/>
        <end position="215"/>
    </location>
</feature>
<evidence type="ECO:0000259" key="3">
    <source>
        <dbReference type="PROSITE" id="PS50102"/>
    </source>
</evidence>
<feature type="compositionally biased region" description="Basic and acidic residues" evidence="2">
    <location>
        <begin position="595"/>
        <end position="631"/>
    </location>
</feature>
<feature type="domain" description="RRM" evidence="3">
    <location>
        <begin position="347"/>
        <end position="423"/>
    </location>
</feature>
<dbReference type="InterPro" id="IPR000504">
    <property type="entry name" value="RRM_dom"/>
</dbReference>
<sequence length="802" mass="88332">MSDRSLESSKVSGLRRQLDLRGLRTAGAKVELSGLPEADMNPCVPAEFRENVLEPVDDALELDASDSDVEAEGDTSTNTVVLVSSANDPTLISPEVIASSGVNVNQEPVKAVSDKPGEADLELSAEKPRGRKKSDVSQPSLSVDSSRTTTEKPAGRRRQWGSSGQDRSVVKPKNVTSESLEMPVSTLTCEAPAQKIPSTSERIMGNSNGQISEQAMSHPGDKLPSSDEPSVEDINSSHVELEVDAIDAMDTDESTAVNVEHRNGGFSPKMPDPPRTTRDESKKSDHKRSVHKRDSTNASQDSSSKSAAKRQSPVKRKGPKETKAVGYLVEPPERVDPFQPAKHRPTDIVYIRCLVRPFTADQLRQMISDHFGPVADLWLDRIKSTSLVRLDTVDAATRCREGLDGSRWPSMNPRTLRCDFGNEALLAWMKEHGNSGDQSPPKYLVLSEPDVSTTDGPTESKRVKKPAEPDLPSKRDARSGDLRRKLERTENRVEVEEPTTPCVKPSDPIADVDVKKKTEEPAKLLDDLFRKTEATACIYWLPLTQEQAEKQAAERAREFAARRSATIASSRTAVSARPIHRDTRSPFACPGPVESSKESVNDSRTDRSKAATIVDKERTDKIVKLDRRDISPADPRTQPKKAAEVGERVTKSAKSPPLTVDPTIAKKSGVTNKSETNEPRKRERSPFTPVRTHTSSTRLDSPERNRRSNPPPSHNASHRNRSGSHGGRKPRSTRDPRPARSRRSTSSRSRSSTGPNVDSRRRPVGGGNDPRISSRYARQRSRSVERRAISPPLARSRGRSHR</sequence>
<dbReference type="GO" id="GO:0003723">
    <property type="term" value="F:RNA binding"/>
    <property type="evidence" value="ECO:0007669"/>
    <property type="project" value="UniProtKB-UniRule"/>
</dbReference>
<dbReference type="InterPro" id="IPR052793">
    <property type="entry name" value="EJC-associated_protein"/>
</dbReference>
<evidence type="ECO:0000256" key="1">
    <source>
        <dbReference type="PROSITE-ProRule" id="PRU00176"/>
    </source>
</evidence>
<dbReference type="AlphaFoldDB" id="A0A8S9YYN2"/>
<dbReference type="GO" id="GO:0008380">
    <property type="term" value="P:RNA splicing"/>
    <property type="evidence" value="ECO:0007669"/>
    <property type="project" value="TreeGrafter"/>
</dbReference>
<accession>A0A8S9YYN2</accession>
<feature type="compositionally biased region" description="Polar residues" evidence="2">
    <location>
        <begin position="74"/>
        <end position="90"/>
    </location>
</feature>
<dbReference type="GO" id="GO:0071011">
    <property type="term" value="C:precatalytic spliceosome"/>
    <property type="evidence" value="ECO:0007669"/>
    <property type="project" value="TreeGrafter"/>
</dbReference>
<feature type="compositionally biased region" description="Polar residues" evidence="2">
    <location>
        <begin position="136"/>
        <end position="148"/>
    </location>
</feature>
<dbReference type="GO" id="GO:0061574">
    <property type="term" value="C:ASAP complex"/>
    <property type="evidence" value="ECO:0007669"/>
    <property type="project" value="TreeGrafter"/>
</dbReference>
<dbReference type="Gene3D" id="3.30.70.330">
    <property type="match status" value="1"/>
</dbReference>
<comment type="caution">
    <text evidence="4">The sequence shown here is derived from an EMBL/GenBank/DDBJ whole genome shotgun (WGS) entry which is preliminary data.</text>
</comment>